<comment type="caution">
    <text evidence="1">The sequence shown here is derived from an EMBL/GenBank/DDBJ whole genome shotgun (WGS) entry which is preliminary data.</text>
</comment>
<evidence type="ECO:0000313" key="2">
    <source>
        <dbReference type="Proteomes" id="UP000616724"/>
    </source>
</evidence>
<keyword evidence="2" id="KW-1185">Reference proteome</keyword>
<dbReference type="InterPro" id="IPR006311">
    <property type="entry name" value="TAT_signal"/>
</dbReference>
<sequence>MSLSCRQFFQATGAAAALTVTGQTAGASPALAAPPSVRAEIGGNALRFRNVRNGRVLGVENMSTADNGSSDNLWRFL</sequence>
<evidence type="ECO:0000313" key="1">
    <source>
        <dbReference type="EMBL" id="GIH79382.1"/>
    </source>
</evidence>
<gene>
    <name evidence="1" type="ORF">Plo01_58110</name>
</gene>
<dbReference type="RefSeq" id="WP_203893847.1">
    <property type="nucleotide sequence ID" value="NZ_BOOH01000048.1"/>
</dbReference>
<accession>A0A8J3W823</accession>
<dbReference type="Proteomes" id="UP000616724">
    <property type="component" value="Unassembled WGS sequence"/>
</dbReference>
<dbReference type="EMBL" id="BOOH01000048">
    <property type="protein sequence ID" value="GIH79382.1"/>
    <property type="molecule type" value="Genomic_DNA"/>
</dbReference>
<protein>
    <recommendedName>
        <fullName evidence="3">Ricin B lectin domain-containing protein</fullName>
    </recommendedName>
</protein>
<dbReference type="AlphaFoldDB" id="A0A8J3W823"/>
<organism evidence="1 2">
    <name type="scientific">Planobispora longispora</name>
    <dbReference type="NCBI Taxonomy" id="28887"/>
    <lineage>
        <taxon>Bacteria</taxon>
        <taxon>Bacillati</taxon>
        <taxon>Actinomycetota</taxon>
        <taxon>Actinomycetes</taxon>
        <taxon>Streptosporangiales</taxon>
        <taxon>Streptosporangiaceae</taxon>
        <taxon>Planobispora</taxon>
    </lineage>
</organism>
<proteinExistence type="predicted"/>
<reference evidence="1 2" key="1">
    <citation type="submission" date="2021-01" db="EMBL/GenBank/DDBJ databases">
        <title>Whole genome shotgun sequence of Planobispora longispora NBRC 13918.</title>
        <authorList>
            <person name="Komaki H."/>
            <person name="Tamura T."/>
        </authorList>
    </citation>
    <scope>NUCLEOTIDE SEQUENCE [LARGE SCALE GENOMIC DNA]</scope>
    <source>
        <strain evidence="1 2">NBRC 13918</strain>
    </source>
</reference>
<name>A0A8J3W823_9ACTN</name>
<dbReference type="PROSITE" id="PS51318">
    <property type="entry name" value="TAT"/>
    <property type="match status" value="1"/>
</dbReference>
<evidence type="ECO:0008006" key="3">
    <source>
        <dbReference type="Google" id="ProtNLM"/>
    </source>
</evidence>